<dbReference type="EMBL" id="BPQB01000103">
    <property type="protein sequence ID" value="GJE99183.1"/>
    <property type="molecule type" value="Genomic_DNA"/>
</dbReference>
<feature type="compositionally biased region" description="Basic and acidic residues" evidence="1">
    <location>
        <begin position="70"/>
        <end position="96"/>
    </location>
</feature>
<proteinExistence type="predicted"/>
<gene>
    <name evidence="2" type="ORF">PsYK624_154310</name>
</gene>
<reference evidence="2 3" key="1">
    <citation type="submission" date="2021-08" db="EMBL/GenBank/DDBJ databases">
        <title>Draft Genome Sequence of Phanerochaete sordida strain YK-624.</title>
        <authorList>
            <person name="Mori T."/>
            <person name="Dohra H."/>
            <person name="Suzuki T."/>
            <person name="Kawagishi H."/>
            <person name="Hirai H."/>
        </authorList>
    </citation>
    <scope>NUCLEOTIDE SEQUENCE [LARGE SCALE GENOMIC DNA]</scope>
    <source>
        <strain evidence="2 3">YK-624</strain>
    </source>
</reference>
<evidence type="ECO:0000256" key="1">
    <source>
        <dbReference type="SAM" id="MobiDB-lite"/>
    </source>
</evidence>
<dbReference type="Proteomes" id="UP000703269">
    <property type="component" value="Unassembled WGS sequence"/>
</dbReference>
<comment type="caution">
    <text evidence="2">The sequence shown here is derived from an EMBL/GenBank/DDBJ whole genome shotgun (WGS) entry which is preliminary data.</text>
</comment>
<keyword evidence="3" id="KW-1185">Reference proteome</keyword>
<feature type="compositionally biased region" description="Basic and acidic residues" evidence="1">
    <location>
        <begin position="31"/>
        <end position="40"/>
    </location>
</feature>
<name>A0A9P3GNU6_9APHY</name>
<evidence type="ECO:0000313" key="3">
    <source>
        <dbReference type="Proteomes" id="UP000703269"/>
    </source>
</evidence>
<feature type="region of interest" description="Disordered" evidence="1">
    <location>
        <begin position="1"/>
        <end position="96"/>
    </location>
</feature>
<protein>
    <submittedName>
        <fullName evidence="2">Uncharacterized protein</fullName>
    </submittedName>
</protein>
<evidence type="ECO:0000313" key="2">
    <source>
        <dbReference type="EMBL" id="GJE99183.1"/>
    </source>
</evidence>
<sequence>MRETHGRKDPTRAPTNLPAGPRASKAVAARADGRSRRHEASALTHSQRYAGCMTKPAGDKADPGPNEYLHAGRRESKAVAARADKQSRTHEASVTI</sequence>
<feature type="compositionally biased region" description="Basic and acidic residues" evidence="1">
    <location>
        <begin position="1"/>
        <end position="11"/>
    </location>
</feature>
<dbReference type="AlphaFoldDB" id="A0A9P3GNU6"/>
<accession>A0A9P3GNU6</accession>
<organism evidence="2 3">
    <name type="scientific">Phanerochaete sordida</name>
    <dbReference type="NCBI Taxonomy" id="48140"/>
    <lineage>
        <taxon>Eukaryota</taxon>
        <taxon>Fungi</taxon>
        <taxon>Dikarya</taxon>
        <taxon>Basidiomycota</taxon>
        <taxon>Agaricomycotina</taxon>
        <taxon>Agaricomycetes</taxon>
        <taxon>Polyporales</taxon>
        <taxon>Phanerochaetaceae</taxon>
        <taxon>Phanerochaete</taxon>
    </lineage>
</organism>